<evidence type="ECO:0000256" key="12">
    <source>
        <dbReference type="SAM" id="Phobius"/>
    </source>
</evidence>
<dbReference type="AlphaFoldDB" id="A0A5S9F2X4"/>
<evidence type="ECO:0000256" key="11">
    <source>
        <dbReference type="ARBA" id="ARBA00023201"/>
    </source>
</evidence>
<feature type="transmembrane region" description="Helical" evidence="12">
    <location>
        <begin position="314"/>
        <end position="334"/>
    </location>
</feature>
<keyword evidence="6 12" id="KW-0812">Transmembrane</keyword>
<gene>
    <name evidence="14" type="ORF">UABAM_01906</name>
</gene>
<feature type="domain" description="Cation/H+ exchanger transmembrane" evidence="13">
    <location>
        <begin position="13"/>
        <end position="401"/>
    </location>
</feature>
<dbReference type="GO" id="GO:0005886">
    <property type="term" value="C:plasma membrane"/>
    <property type="evidence" value="ECO:0007669"/>
    <property type="project" value="UniProtKB-SubCell"/>
</dbReference>
<dbReference type="PANTHER" id="PTHR10110:SF195">
    <property type="entry name" value="NA(+)_H(+) ANTIPORTER NHAS2"/>
    <property type="match status" value="1"/>
</dbReference>
<keyword evidence="5" id="KW-1003">Cell membrane</keyword>
<protein>
    <submittedName>
        <fullName evidence="14">Sodium:proton antiporter</fullName>
    </submittedName>
</protein>
<feature type="transmembrane region" description="Helical" evidence="12">
    <location>
        <begin position="245"/>
        <end position="267"/>
    </location>
</feature>
<feature type="transmembrane region" description="Helical" evidence="12">
    <location>
        <begin position="31"/>
        <end position="53"/>
    </location>
</feature>
<dbReference type="GO" id="GO:0015386">
    <property type="term" value="F:potassium:proton antiporter activity"/>
    <property type="evidence" value="ECO:0007669"/>
    <property type="project" value="TreeGrafter"/>
</dbReference>
<feature type="transmembrane region" description="Helical" evidence="12">
    <location>
        <begin position="287"/>
        <end position="308"/>
    </location>
</feature>
<dbReference type="GO" id="GO:0015385">
    <property type="term" value="F:sodium:proton antiporter activity"/>
    <property type="evidence" value="ECO:0007669"/>
    <property type="project" value="InterPro"/>
</dbReference>
<dbReference type="Proteomes" id="UP000326354">
    <property type="component" value="Chromosome"/>
</dbReference>
<evidence type="ECO:0000256" key="2">
    <source>
        <dbReference type="ARBA" id="ARBA00007367"/>
    </source>
</evidence>
<evidence type="ECO:0000259" key="13">
    <source>
        <dbReference type="Pfam" id="PF00999"/>
    </source>
</evidence>
<dbReference type="GO" id="GO:0051453">
    <property type="term" value="P:regulation of intracellular pH"/>
    <property type="evidence" value="ECO:0007669"/>
    <property type="project" value="TreeGrafter"/>
</dbReference>
<feature type="transmembrane region" description="Helical" evidence="12">
    <location>
        <begin position="7"/>
        <end position="25"/>
    </location>
</feature>
<feature type="transmembrane region" description="Helical" evidence="12">
    <location>
        <begin position="129"/>
        <end position="152"/>
    </location>
</feature>
<feature type="transmembrane region" description="Helical" evidence="12">
    <location>
        <begin position="172"/>
        <end position="190"/>
    </location>
</feature>
<reference evidence="14 15" key="1">
    <citation type="submission" date="2019-08" db="EMBL/GenBank/DDBJ databases">
        <title>Complete genome sequence of Candidatus Uab amorphum.</title>
        <authorList>
            <person name="Shiratori T."/>
            <person name="Suzuki S."/>
            <person name="Kakizawa Y."/>
            <person name="Ishida K."/>
        </authorList>
    </citation>
    <scope>NUCLEOTIDE SEQUENCE [LARGE SCALE GENOMIC DNA]</scope>
    <source>
        <strain evidence="14 15">SRT547</strain>
    </source>
</reference>
<keyword evidence="8" id="KW-0915">Sodium</keyword>
<evidence type="ECO:0000256" key="1">
    <source>
        <dbReference type="ARBA" id="ARBA00004651"/>
    </source>
</evidence>
<evidence type="ECO:0000256" key="7">
    <source>
        <dbReference type="ARBA" id="ARBA00022989"/>
    </source>
</evidence>
<keyword evidence="10 12" id="KW-0472">Membrane</keyword>
<accession>A0A5S9F2X4</accession>
<keyword evidence="11" id="KW-0739">Sodium transport</keyword>
<comment type="similarity">
    <text evidence="2">Belongs to the monovalent cation:proton antiporter 1 (CPA1) transporter (TC 2.A.36) family.</text>
</comment>
<name>A0A5S9F2X4_UABAM</name>
<feature type="transmembrane region" description="Helical" evidence="12">
    <location>
        <begin position="97"/>
        <end position="122"/>
    </location>
</feature>
<dbReference type="PANTHER" id="PTHR10110">
    <property type="entry name" value="SODIUM/HYDROGEN EXCHANGER"/>
    <property type="match status" value="1"/>
</dbReference>
<evidence type="ECO:0000256" key="9">
    <source>
        <dbReference type="ARBA" id="ARBA00023065"/>
    </source>
</evidence>
<feature type="transmembrane region" description="Helical" evidence="12">
    <location>
        <begin position="202"/>
        <end position="225"/>
    </location>
</feature>
<dbReference type="InterPro" id="IPR006153">
    <property type="entry name" value="Cation/H_exchanger_TM"/>
</dbReference>
<keyword evidence="15" id="KW-1185">Reference proteome</keyword>
<dbReference type="Gene3D" id="6.10.140.1330">
    <property type="match status" value="1"/>
</dbReference>
<feature type="transmembrane region" description="Helical" evidence="12">
    <location>
        <begin position="379"/>
        <end position="398"/>
    </location>
</feature>
<evidence type="ECO:0000256" key="4">
    <source>
        <dbReference type="ARBA" id="ARBA00022449"/>
    </source>
</evidence>
<evidence type="ECO:0000256" key="10">
    <source>
        <dbReference type="ARBA" id="ARBA00023136"/>
    </source>
</evidence>
<organism evidence="14 15">
    <name type="scientific">Uabimicrobium amorphum</name>
    <dbReference type="NCBI Taxonomy" id="2596890"/>
    <lineage>
        <taxon>Bacteria</taxon>
        <taxon>Pseudomonadati</taxon>
        <taxon>Planctomycetota</taxon>
        <taxon>Candidatus Uabimicrobiia</taxon>
        <taxon>Candidatus Uabimicrobiales</taxon>
        <taxon>Candidatus Uabimicrobiaceae</taxon>
        <taxon>Candidatus Uabimicrobium</taxon>
    </lineage>
</organism>
<comment type="subcellular location">
    <subcellularLocation>
        <location evidence="1">Cell membrane</location>
        <topology evidence="1">Multi-pass membrane protein</topology>
    </subcellularLocation>
</comment>
<evidence type="ECO:0000256" key="3">
    <source>
        <dbReference type="ARBA" id="ARBA00022448"/>
    </source>
</evidence>
<evidence type="ECO:0000313" key="14">
    <source>
        <dbReference type="EMBL" id="BBM83553.1"/>
    </source>
</evidence>
<dbReference type="OrthoDB" id="9809206at2"/>
<keyword evidence="3" id="KW-0813">Transport</keyword>
<proteinExistence type="inferred from homology"/>
<keyword evidence="7 12" id="KW-1133">Transmembrane helix</keyword>
<dbReference type="EMBL" id="AP019860">
    <property type="protein sequence ID" value="BBM83553.1"/>
    <property type="molecule type" value="Genomic_DNA"/>
</dbReference>
<evidence type="ECO:0000256" key="6">
    <source>
        <dbReference type="ARBA" id="ARBA00022692"/>
    </source>
</evidence>
<dbReference type="GO" id="GO:0098719">
    <property type="term" value="P:sodium ion import across plasma membrane"/>
    <property type="evidence" value="ECO:0007669"/>
    <property type="project" value="TreeGrafter"/>
</dbReference>
<sequence length="411" mass="44574">MELFNIIAILLSLSAIFSYINYRYLRLPTTIGVMLISIVMSLFLVTGDAMGMGIKEQAKNIVDSIDFDVTLLHGMLSFLLFAGALHVKLENLVEQKWIIGLTATIGVILSTFFIGTVMYFILQAMNMPLTYAYCLVFGALISPTDPIAVLAILKEAKVPKSIETKITGESLFNDGVAVVVFLVIAGVATGEQQATFLGITTLFVEEALGGVVMGLVLGYAAYYMLKSIDNYQTEILISLAVVSGGYSLAMALHVSGPIAIVVAGLMIGNKGRILAMSETTSDHLDSFWELIDEILNAVLFVLIGLQILSLDFSTAYILEGCIAIPIVLMSRFITVSIPVMILQRYREFSPGVIKMMTWGGLRGGISVALALSLPQQNGITVMTYIVVLFSIVVQGLTVKKLIVSIQNQQQN</sequence>
<keyword evidence="9" id="KW-0406">Ion transport</keyword>
<dbReference type="KEGG" id="uam:UABAM_01906"/>
<evidence type="ECO:0000313" key="15">
    <source>
        <dbReference type="Proteomes" id="UP000326354"/>
    </source>
</evidence>
<keyword evidence="4" id="KW-0050">Antiport</keyword>
<evidence type="ECO:0000256" key="5">
    <source>
        <dbReference type="ARBA" id="ARBA00022475"/>
    </source>
</evidence>
<evidence type="ECO:0000256" key="8">
    <source>
        <dbReference type="ARBA" id="ARBA00023053"/>
    </source>
</evidence>
<dbReference type="RefSeq" id="WP_151967749.1">
    <property type="nucleotide sequence ID" value="NZ_AP019860.1"/>
</dbReference>
<dbReference type="Pfam" id="PF00999">
    <property type="entry name" value="Na_H_Exchanger"/>
    <property type="match status" value="1"/>
</dbReference>
<feature type="transmembrane region" description="Helical" evidence="12">
    <location>
        <begin position="65"/>
        <end position="85"/>
    </location>
</feature>
<dbReference type="InterPro" id="IPR018422">
    <property type="entry name" value="Cation/H_exchanger_CPA1"/>
</dbReference>